<proteinExistence type="predicted"/>
<dbReference type="EMBL" id="CDMZ01000165">
    <property type="protein sequence ID" value="CEM08144.1"/>
    <property type="molecule type" value="Genomic_DNA"/>
</dbReference>
<reference evidence="1" key="1">
    <citation type="submission" date="2014-11" db="EMBL/GenBank/DDBJ databases">
        <authorList>
            <person name="Otto D Thomas"/>
            <person name="Naeem Raeece"/>
        </authorList>
    </citation>
    <scope>NUCLEOTIDE SEQUENCE</scope>
</reference>
<accession>A0A0G4F848</accession>
<gene>
    <name evidence="1" type="ORF">Cvel_2891</name>
</gene>
<evidence type="ECO:0000313" key="1">
    <source>
        <dbReference type="EMBL" id="CEM08144.1"/>
    </source>
</evidence>
<organism evidence="1">
    <name type="scientific">Chromera velia CCMP2878</name>
    <dbReference type="NCBI Taxonomy" id="1169474"/>
    <lineage>
        <taxon>Eukaryota</taxon>
        <taxon>Sar</taxon>
        <taxon>Alveolata</taxon>
        <taxon>Colpodellida</taxon>
        <taxon>Chromeraceae</taxon>
        <taxon>Chromera</taxon>
    </lineage>
</organism>
<dbReference type="AlphaFoldDB" id="A0A0G4F848"/>
<dbReference type="PhylomeDB" id="A0A0G4F848"/>
<dbReference type="VEuPathDB" id="CryptoDB:Cvel_2891"/>
<name>A0A0G4F848_9ALVE</name>
<sequence length="343" mass="38929">MTEMLKFRQMGKPCEIKYIYVPRCSGKTSSVLPAFLASDYFTHYLYIAFNNNDSRNFRLSRKTPFLNNSKSIKEQGVKFAVECMRILLEEPEQTGPYEVPVGPCDLQPTSNLTNEMKSLLHRNLGTNPKVLIHLDKHRQMRPRTKKKNDPGTAFSQGMMEVFGSQAVVVATYVEPPILHPPTEGTSGTCRWPVVCPWVDIELVMRHLTGSSTSRLCSRKTGPLTGFHDFLELKQKSDNPCLTPDARRLIVNLQLRFALALQGRLAFLHVPQIDGTPLERLYLWALSTQSALYGELEFRAINCPFKCSNIKKGWIFPGQECSEFDSITDVSQLETDVMFFADSH</sequence>
<protein>
    <submittedName>
        <fullName evidence="1">Uncharacterized protein</fullName>
    </submittedName>
</protein>